<reference evidence="3" key="1">
    <citation type="journal article" date="2020" name="Microbiol. Resour. Announc.">
        <title>Draft Genome Sequences of Thiorhodococcus mannitoliphagus and Thiorhodococcus minor, Purple Sulfur Photosynthetic Bacteria in the Gammaproteobacterial Family Chromatiaceae.</title>
        <authorList>
            <person name="Aviles F.A."/>
            <person name="Meyer T.E."/>
            <person name="Kyndt J.A."/>
        </authorList>
    </citation>
    <scope>NUCLEOTIDE SEQUENCE [LARGE SCALE GENOMIC DNA]</scope>
    <source>
        <strain evidence="3">DSM 18266</strain>
    </source>
</reference>
<accession>A0A6P1E864</accession>
<comment type="caution">
    <text evidence="2">The sequence shown here is derived from an EMBL/GenBank/DDBJ whole genome shotgun (WGS) entry which is preliminary data.</text>
</comment>
<sequence length="150" mass="16177">MSFRRFSASVTTVFIGALSLQAFSVDLSGCDQNELDILMEQVKRGNWTTDQVASHCRPASGSDSGSGSSARHAVGKWSWFNGGYVTLTSDGNINRNDTKNVGTYSCNNNSVCTLTWYGGKYIDTMKISEDGNGLKGTNQNGTVVSGRRVK</sequence>
<organism evidence="2 3">
    <name type="scientific">Thiorhodococcus mannitoliphagus</name>
    <dbReference type="NCBI Taxonomy" id="329406"/>
    <lineage>
        <taxon>Bacteria</taxon>
        <taxon>Pseudomonadati</taxon>
        <taxon>Pseudomonadota</taxon>
        <taxon>Gammaproteobacteria</taxon>
        <taxon>Chromatiales</taxon>
        <taxon>Chromatiaceae</taxon>
        <taxon>Thiorhodococcus</taxon>
    </lineage>
</organism>
<evidence type="ECO:0008006" key="4">
    <source>
        <dbReference type="Google" id="ProtNLM"/>
    </source>
</evidence>
<protein>
    <recommendedName>
        <fullName evidence="4">DUF995 domain-containing protein</fullName>
    </recommendedName>
</protein>
<dbReference type="EMBL" id="JAAIJR010000270">
    <property type="protein sequence ID" value="NEX23675.1"/>
    <property type="molecule type" value="Genomic_DNA"/>
</dbReference>
<evidence type="ECO:0000256" key="1">
    <source>
        <dbReference type="SAM" id="SignalP"/>
    </source>
</evidence>
<feature type="chain" id="PRO_5026884229" description="DUF995 domain-containing protein" evidence="1">
    <location>
        <begin position="25"/>
        <end position="150"/>
    </location>
</feature>
<evidence type="ECO:0000313" key="2">
    <source>
        <dbReference type="EMBL" id="NEX23675.1"/>
    </source>
</evidence>
<dbReference type="AlphaFoldDB" id="A0A6P1E864"/>
<reference evidence="2 3" key="2">
    <citation type="submission" date="2020-02" db="EMBL/GenBank/DDBJ databases">
        <title>Genome sequences of Thiorhodococcus mannitoliphagus and Thiorhodococcus minor, purple sulfur photosynthetic bacteria in the gammaproteobacterial family, Chromatiaceae.</title>
        <authorList>
            <person name="Aviles F.A."/>
            <person name="Meyer T.E."/>
            <person name="Kyndt J.A."/>
        </authorList>
    </citation>
    <scope>NUCLEOTIDE SEQUENCE [LARGE SCALE GENOMIC DNA]</scope>
    <source>
        <strain evidence="2 3">DSM 18266</strain>
    </source>
</reference>
<name>A0A6P1E864_9GAMM</name>
<dbReference type="RefSeq" id="WP_164657096.1">
    <property type="nucleotide sequence ID" value="NZ_JAAIJR010000270.1"/>
</dbReference>
<feature type="signal peptide" evidence="1">
    <location>
        <begin position="1"/>
        <end position="24"/>
    </location>
</feature>
<proteinExistence type="predicted"/>
<keyword evidence="1" id="KW-0732">Signal</keyword>
<keyword evidence="3" id="KW-1185">Reference proteome</keyword>
<evidence type="ECO:0000313" key="3">
    <source>
        <dbReference type="Proteomes" id="UP000471640"/>
    </source>
</evidence>
<dbReference type="Proteomes" id="UP000471640">
    <property type="component" value="Unassembled WGS sequence"/>
</dbReference>
<gene>
    <name evidence="2" type="ORF">G3480_25950</name>
</gene>